<feature type="transmembrane region" description="Helical" evidence="1">
    <location>
        <begin position="99"/>
        <end position="121"/>
    </location>
</feature>
<keyword evidence="1" id="KW-0472">Membrane</keyword>
<keyword evidence="1" id="KW-1133">Transmembrane helix</keyword>
<keyword evidence="3" id="KW-1185">Reference proteome</keyword>
<accession>A0AAE0PCI6</accession>
<comment type="caution">
    <text evidence="2">The sequence shown here is derived from an EMBL/GenBank/DDBJ whole genome shotgun (WGS) entry which is preliminary data.</text>
</comment>
<evidence type="ECO:0000313" key="2">
    <source>
        <dbReference type="EMBL" id="KAK3397394.1"/>
    </source>
</evidence>
<sequence>MLPSLRGVEGHLRHCSTNLRLNITIHLHCLSWRCLSWQRGAKIHFRELENRLPRNNLLVPPLHHWLILIWLAWSLFVVRVIHIAVAVAGLNFNDLRCHLSLLMCLLLQCAFASLPFCFAWFGQIHA</sequence>
<reference evidence="2" key="2">
    <citation type="submission" date="2023-07" db="EMBL/GenBank/DDBJ databases">
        <authorList>
            <consortium name="Lawrence Berkeley National Laboratory"/>
            <person name="Haridas S."/>
            <person name="Hensen N."/>
            <person name="Bonometti L."/>
            <person name="Westerberg I."/>
            <person name="Brannstrom I.O."/>
            <person name="Guillou S."/>
            <person name="Cros-Aarteil S."/>
            <person name="Calhoun S."/>
            <person name="Kuo A."/>
            <person name="Mondo S."/>
            <person name="Pangilinan J."/>
            <person name="Riley R."/>
            <person name="LaButti K."/>
            <person name="Andreopoulos B."/>
            <person name="Lipzen A."/>
            <person name="Chen C."/>
            <person name="Yanf M."/>
            <person name="Daum C."/>
            <person name="Ng V."/>
            <person name="Clum A."/>
            <person name="Steindorff A."/>
            <person name="Ohm R."/>
            <person name="Martin F."/>
            <person name="Silar P."/>
            <person name="Natvig D."/>
            <person name="Lalanne C."/>
            <person name="Gautier V."/>
            <person name="Ament-velasquez S.L."/>
            <person name="Kruys A."/>
            <person name="Hutchinson M.I."/>
            <person name="Powell A.J."/>
            <person name="Barry K."/>
            <person name="Miller A.N."/>
            <person name="Grigoriev I.V."/>
            <person name="Debuchy R."/>
            <person name="Gladieux P."/>
            <person name="Thoren M.H."/>
            <person name="Johannesson H."/>
        </authorList>
    </citation>
    <scope>NUCLEOTIDE SEQUENCE</scope>
    <source>
        <strain evidence="2">FGSC 1904</strain>
    </source>
</reference>
<gene>
    <name evidence="2" type="ORF">B0T20DRAFT_256757</name>
</gene>
<evidence type="ECO:0000313" key="3">
    <source>
        <dbReference type="Proteomes" id="UP001281003"/>
    </source>
</evidence>
<feature type="transmembrane region" description="Helical" evidence="1">
    <location>
        <begin position="65"/>
        <end position="87"/>
    </location>
</feature>
<dbReference type="Proteomes" id="UP001281003">
    <property type="component" value="Unassembled WGS sequence"/>
</dbReference>
<organism evidence="2 3">
    <name type="scientific">Sordaria brevicollis</name>
    <dbReference type="NCBI Taxonomy" id="83679"/>
    <lineage>
        <taxon>Eukaryota</taxon>
        <taxon>Fungi</taxon>
        <taxon>Dikarya</taxon>
        <taxon>Ascomycota</taxon>
        <taxon>Pezizomycotina</taxon>
        <taxon>Sordariomycetes</taxon>
        <taxon>Sordariomycetidae</taxon>
        <taxon>Sordariales</taxon>
        <taxon>Sordariaceae</taxon>
        <taxon>Sordaria</taxon>
    </lineage>
</organism>
<dbReference type="EMBL" id="JAUTDP010000008">
    <property type="protein sequence ID" value="KAK3397394.1"/>
    <property type="molecule type" value="Genomic_DNA"/>
</dbReference>
<proteinExistence type="predicted"/>
<dbReference type="AlphaFoldDB" id="A0AAE0PCI6"/>
<keyword evidence="1" id="KW-0812">Transmembrane</keyword>
<evidence type="ECO:0000256" key="1">
    <source>
        <dbReference type="SAM" id="Phobius"/>
    </source>
</evidence>
<reference evidence="2" key="1">
    <citation type="journal article" date="2023" name="Mol. Phylogenet. Evol.">
        <title>Genome-scale phylogeny and comparative genomics of the fungal order Sordariales.</title>
        <authorList>
            <person name="Hensen N."/>
            <person name="Bonometti L."/>
            <person name="Westerberg I."/>
            <person name="Brannstrom I.O."/>
            <person name="Guillou S."/>
            <person name="Cros-Aarteil S."/>
            <person name="Calhoun S."/>
            <person name="Haridas S."/>
            <person name="Kuo A."/>
            <person name="Mondo S."/>
            <person name="Pangilinan J."/>
            <person name="Riley R."/>
            <person name="LaButti K."/>
            <person name="Andreopoulos B."/>
            <person name="Lipzen A."/>
            <person name="Chen C."/>
            <person name="Yan M."/>
            <person name="Daum C."/>
            <person name="Ng V."/>
            <person name="Clum A."/>
            <person name="Steindorff A."/>
            <person name="Ohm R.A."/>
            <person name="Martin F."/>
            <person name="Silar P."/>
            <person name="Natvig D.O."/>
            <person name="Lalanne C."/>
            <person name="Gautier V."/>
            <person name="Ament-Velasquez S.L."/>
            <person name="Kruys A."/>
            <person name="Hutchinson M.I."/>
            <person name="Powell A.J."/>
            <person name="Barry K."/>
            <person name="Miller A.N."/>
            <person name="Grigoriev I.V."/>
            <person name="Debuchy R."/>
            <person name="Gladieux P."/>
            <person name="Hiltunen Thoren M."/>
            <person name="Johannesson H."/>
        </authorList>
    </citation>
    <scope>NUCLEOTIDE SEQUENCE</scope>
    <source>
        <strain evidence="2">FGSC 1904</strain>
    </source>
</reference>
<protein>
    <submittedName>
        <fullName evidence="2">Uncharacterized protein</fullName>
    </submittedName>
</protein>
<name>A0AAE0PCI6_SORBR</name>